<dbReference type="InterPro" id="IPR009003">
    <property type="entry name" value="Peptidase_S1_PA"/>
</dbReference>
<protein>
    <submittedName>
        <fullName evidence="5">PDZ domain-containing protein</fullName>
    </submittedName>
</protein>
<evidence type="ECO:0000256" key="3">
    <source>
        <dbReference type="ARBA" id="ARBA00022801"/>
    </source>
</evidence>
<sequence length="397" mass="42935">MRKTPIVIPILVAVLVYVGCALEKGQVQESNQTPTAKVESLASLSSLYAQSRTDDISNSRRNAITQTVAVAGPSVVGINVTEIREYQVRDPFSFFFEDDPFFGPFMRRRNQTLRQEVKSLGSGFFISSDGYIVTNAHVAGNAVKIVVTTIDGKQHDARLVGVDDLTDIALLKVDDGGPFPALRLGNSDDVIVGEWVIAMGNPFGLFEISNKPIVTVGVVSSTGLNFPDVQGRSYRDMIQTDAAINSGNSGGPLLNANAEVIGVNTFIYTGGGAGSIGIGFAIPINRVKKIVDELKVKGKIERSFKVGIAVQNLTPQLARYFGLEQGQGVVVANVEKNSSADRAGIKVGDVIIEANGQRVRNEQELLFAVREMRAGEILKLKIVRDRKLMELSLKLEK</sequence>
<dbReference type="GO" id="GO:0004252">
    <property type="term" value="F:serine-type endopeptidase activity"/>
    <property type="evidence" value="ECO:0007669"/>
    <property type="project" value="InterPro"/>
</dbReference>
<evidence type="ECO:0000259" key="4">
    <source>
        <dbReference type="PROSITE" id="PS50106"/>
    </source>
</evidence>
<dbReference type="Gene3D" id="2.40.10.120">
    <property type="match status" value="1"/>
</dbReference>
<dbReference type="AlphaFoldDB" id="A0A395LZ59"/>
<reference evidence="5 6" key="1">
    <citation type="journal article" date="2011" name="ISME J.">
        <title>Community ecology of hot spring cyanobacterial mats: predominant populations and their functional potential.</title>
        <authorList>
            <person name="Klatt C.G."/>
            <person name="Wood J.M."/>
            <person name="Rusch D.B."/>
            <person name="Bateson M.M."/>
            <person name="Hamamura N."/>
            <person name="Heidelberg J.F."/>
            <person name="Grossman A.R."/>
            <person name="Bhaya D."/>
            <person name="Cohan F.M."/>
            <person name="Kuhl M."/>
            <person name="Bryant D.A."/>
            <person name="Ward D.M."/>
        </authorList>
    </citation>
    <scope>NUCLEOTIDE SEQUENCE [LARGE SCALE GENOMIC DNA]</scope>
    <source>
        <strain evidence="5">OS</strain>
    </source>
</reference>
<dbReference type="PANTHER" id="PTHR22939">
    <property type="entry name" value="SERINE PROTEASE FAMILY S1C HTRA-RELATED"/>
    <property type="match status" value="1"/>
</dbReference>
<dbReference type="PANTHER" id="PTHR22939:SF129">
    <property type="entry name" value="SERINE PROTEASE HTRA2, MITOCHONDRIAL"/>
    <property type="match status" value="1"/>
</dbReference>
<comment type="caution">
    <text evidence="5">The sequence shown here is derived from an EMBL/GenBank/DDBJ whole genome shotgun (WGS) entry which is preliminary data.</text>
</comment>
<organism evidence="5 6">
    <name type="scientific">Candidatus Thermochlorobacter aerophilus</name>
    <dbReference type="NCBI Taxonomy" id="1868324"/>
    <lineage>
        <taxon>Bacteria</taxon>
        <taxon>Pseudomonadati</taxon>
        <taxon>Chlorobiota</taxon>
        <taxon>Chlorobiia</taxon>
        <taxon>Chlorobiales</taxon>
        <taxon>Candidatus Thermochlorobacteriaceae</taxon>
        <taxon>Candidatus Thermochlorobacter</taxon>
    </lineage>
</organism>
<keyword evidence="2" id="KW-0645">Protease</keyword>
<dbReference type="SUPFAM" id="SSF50494">
    <property type="entry name" value="Trypsin-like serine proteases"/>
    <property type="match status" value="1"/>
</dbReference>
<dbReference type="Gene3D" id="2.30.42.10">
    <property type="match status" value="1"/>
</dbReference>
<keyword evidence="3" id="KW-0378">Hydrolase</keyword>
<evidence type="ECO:0000313" key="5">
    <source>
        <dbReference type="EMBL" id="RFM22914.1"/>
    </source>
</evidence>
<evidence type="ECO:0000313" key="6">
    <source>
        <dbReference type="Proteomes" id="UP000266389"/>
    </source>
</evidence>
<accession>A0A395LZ59</accession>
<gene>
    <name evidence="5" type="ORF">D0433_13955</name>
</gene>
<feature type="domain" description="PDZ" evidence="4">
    <location>
        <begin position="293"/>
        <end position="386"/>
    </location>
</feature>
<proteinExistence type="inferred from homology"/>
<dbReference type="InterPro" id="IPR001940">
    <property type="entry name" value="Peptidase_S1C"/>
</dbReference>
<evidence type="ECO:0000256" key="1">
    <source>
        <dbReference type="ARBA" id="ARBA00010541"/>
    </source>
</evidence>
<evidence type="ECO:0000256" key="2">
    <source>
        <dbReference type="ARBA" id="ARBA00022670"/>
    </source>
</evidence>
<dbReference type="EMBL" id="PHFL01000072">
    <property type="protein sequence ID" value="RFM22914.1"/>
    <property type="molecule type" value="Genomic_DNA"/>
</dbReference>
<dbReference type="PROSITE" id="PS50106">
    <property type="entry name" value="PDZ"/>
    <property type="match status" value="1"/>
</dbReference>
<dbReference type="Pfam" id="PF13365">
    <property type="entry name" value="Trypsin_2"/>
    <property type="match status" value="1"/>
</dbReference>
<dbReference type="PRINTS" id="PR00834">
    <property type="entry name" value="PROTEASES2C"/>
</dbReference>
<name>A0A395LZ59_9BACT</name>
<dbReference type="Pfam" id="PF13180">
    <property type="entry name" value="PDZ_2"/>
    <property type="match status" value="1"/>
</dbReference>
<dbReference type="InterPro" id="IPR036034">
    <property type="entry name" value="PDZ_sf"/>
</dbReference>
<dbReference type="SMART" id="SM00228">
    <property type="entry name" value="PDZ"/>
    <property type="match status" value="1"/>
</dbReference>
<dbReference type="SUPFAM" id="SSF50156">
    <property type="entry name" value="PDZ domain-like"/>
    <property type="match status" value="1"/>
</dbReference>
<dbReference type="GO" id="GO:0006508">
    <property type="term" value="P:proteolysis"/>
    <property type="evidence" value="ECO:0007669"/>
    <property type="project" value="UniProtKB-KW"/>
</dbReference>
<comment type="similarity">
    <text evidence="1">Belongs to the peptidase S1C family.</text>
</comment>
<dbReference type="Proteomes" id="UP000266389">
    <property type="component" value="Unassembled WGS sequence"/>
</dbReference>
<dbReference type="InterPro" id="IPR001478">
    <property type="entry name" value="PDZ"/>
</dbReference>